<dbReference type="PANTHER" id="PTHR45931">
    <property type="entry name" value="SI:CH211-59O9.10"/>
    <property type="match status" value="1"/>
</dbReference>
<dbReference type="HOGENOM" id="CLU_508141_0_0_1"/>
<keyword evidence="1" id="KW-0479">Metal-binding</keyword>
<feature type="domain" description="RING-type" evidence="6">
    <location>
        <begin position="253"/>
        <end position="351"/>
    </location>
</feature>
<evidence type="ECO:0000256" key="4">
    <source>
        <dbReference type="PROSITE-ProRule" id="PRU00175"/>
    </source>
</evidence>
<dbReference type="GeneID" id="34517973"/>
<feature type="compositionally biased region" description="Low complexity" evidence="5">
    <location>
        <begin position="471"/>
        <end position="483"/>
    </location>
</feature>
<accession>W6MGE9</accession>
<dbReference type="Gene3D" id="3.30.40.10">
    <property type="entry name" value="Zinc/RING finger domain, C3HC4 (zinc finger)"/>
    <property type="match status" value="1"/>
</dbReference>
<evidence type="ECO:0000256" key="1">
    <source>
        <dbReference type="ARBA" id="ARBA00022723"/>
    </source>
</evidence>
<sequence length="595" mass="64344">MTEPSTHRNRLPIVLLEFSDGRSENITIEFGERGEPDDLLISTTDRPVSESLLAPELGENSETTEPSAETRPNHDATADTPQNTSQNEQTNNETASTAADSLNPAEGVSIGASTARMLERLMRSDIGNTSESPNSPSPGTDSNATSASRTDNASRNIILTVNYVYSAAAAATATATSMPSTEPGTNRSGSLVLHVPNIPTDHDEESIQVLIRLATSIAFRTIASALKRHAGVSTETFESFPVKKLTSLTETTCPICYDEFVEADVTSNKRKRAHEDDEDEDEGESHPRKSRTRANGSVRSNPTAFHPASSPTAKPVDLYTHSAVEMPCHHVFGRSCLFEWLRTNDTCPLCRDRVATHSGDSQSALTANVTTLSLPNLASVVRENQNLISSFSNRPMNFLVPRPEEGTIPGPTATRNAEALPAVGGGGLLTGAFAGLGLMRRFVESIRAANAGNAEGTRDGMRNMMAIFATSSTADSANATNETGQTARPETQSENQPETQPETQSETNTNAESARRQSRREVLSRLLAERTNAAESPQELFSVGVASRRTDDGVVTVPVNPRTNNHDILDDSMISEWLYDTPHARSGRRRRDRRS</sequence>
<feature type="compositionally biased region" description="Polar residues" evidence="5">
    <location>
        <begin position="293"/>
        <end position="303"/>
    </location>
</feature>
<dbReference type="PANTHER" id="PTHR45931:SF3">
    <property type="entry name" value="RING ZINC FINGER-CONTAINING PROTEIN"/>
    <property type="match status" value="1"/>
</dbReference>
<dbReference type="InterPro" id="IPR051834">
    <property type="entry name" value="RING_finger_E3_ligase"/>
</dbReference>
<keyword evidence="2 4" id="KW-0863">Zinc-finger</keyword>
<dbReference type="SMART" id="SM01197">
    <property type="entry name" value="FANCL_C"/>
    <property type="match status" value="1"/>
</dbReference>
<dbReference type="Proteomes" id="UP000019384">
    <property type="component" value="Unassembled WGS sequence"/>
</dbReference>
<dbReference type="InterPro" id="IPR001841">
    <property type="entry name" value="Znf_RING"/>
</dbReference>
<evidence type="ECO:0000256" key="5">
    <source>
        <dbReference type="SAM" id="MobiDB-lite"/>
    </source>
</evidence>
<evidence type="ECO:0000259" key="6">
    <source>
        <dbReference type="PROSITE" id="PS50089"/>
    </source>
</evidence>
<feature type="region of interest" description="Disordered" evidence="5">
    <location>
        <begin position="50"/>
        <end position="106"/>
    </location>
</feature>
<dbReference type="InterPro" id="IPR013083">
    <property type="entry name" value="Znf_RING/FYVE/PHD"/>
</dbReference>
<evidence type="ECO:0000313" key="7">
    <source>
        <dbReference type="EMBL" id="CDK24568.1"/>
    </source>
</evidence>
<dbReference type="SMART" id="SM00184">
    <property type="entry name" value="RING"/>
    <property type="match status" value="1"/>
</dbReference>
<feature type="region of interest" description="Disordered" evidence="5">
    <location>
        <begin position="126"/>
        <end position="151"/>
    </location>
</feature>
<evidence type="ECO:0000313" key="8">
    <source>
        <dbReference type="Proteomes" id="UP000019384"/>
    </source>
</evidence>
<keyword evidence="8" id="KW-1185">Reference proteome</keyword>
<feature type="compositionally biased region" description="Low complexity" evidence="5">
    <location>
        <begin position="80"/>
        <end position="94"/>
    </location>
</feature>
<dbReference type="SUPFAM" id="SSF57850">
    <property type="entry name" value="RING/U-box"/>
    <property type="match status" value="1"/>
</dbReference>
<dbReference type="GO" id="GO:0005634">
    <property type="term" value="C:nucleus"/>
    <property type="evidence" value="ECO:0007669"/>
    <property type="project" value="TreeGrafter"/>
</dbReference>
<dbReference type="Pfam" id="PF13639">
    <property type="entry name" value="zf-RING_2"/>
    <property type="match status" value="1"/>
</dbReference>
<dbReference type="GO" id="GO:0006511">
    <property type="term" value="P:ubiquitin-dependent protein catabolic process"/>
    <property type="evidence" value="ECO:0007669"/>
    <property type="project" value="TreeGrafter"/>
</dbReference>
<organism evidence="7 8">
    <name type="scientific">Kuraishia capsulata CBS 1993</name>
    <dbReference type="NCBI Taxonomy" id="1382522"/>
    <lineage>
        <taxon>Eukaryota</taxon>
        <taxon>Fungi</taxon>
        <taxon>Dikarya</taxon>
        <taxon>Ascomycota</taxon>
        <taxon>Saccharomycotina</taxon>
        <taxon>Pichiomycetes</taxon>
        <taxon>Pichiales</taxon>
        <taxon>Pichiaceae</taxon>
        <taxon>Kuraishia</taxon>
    </lineage>
</organism>
<evidence type="ECO:0000256" key="2">
    <source>
        <dbReference type="ARBA" id="ARBA00022771"/>
    </source>
</evidence>
<feature type="compositionally biased region" description="Polar residues" evidence="5">
    <location>
        <begin position="484"/>
        <end position="512"/>
    </location>
</feature>
<dbReference type="GO" id="GO:0061630">
    <property type="term" value="F:ubiquitin protein ligase activity"/>
    <property type="evidence" value="ECO:0007669"/>
    <property type="project" value="TreeGrafter"/>
</dbReference>
<dbReference type="RefSeq" id="XP_022456585.1">
    <property type="nucleotide sequence ID" value="XM_022605081.1"/>
</dbReference>
<name>W6MGE9_9ASCO</name>
<dbReference type="OrthoDB" id="8062037at2759"/>
<gene>
    <name evidence="7" type="ORF">KUCA_T00000534001</name>
</gene>
<keyword evidence="3" id="KW-0862">Zinc</keyword>
<reference evidence="7" key="2">
    <citation type="submission" date="2014-02" db="EMBL/GenBank/DDBJ databases">
        <title>Complete DNA sequence of /Kuraishia capsulata/ illustrates novel genomic features among budding yeasts (/Saccharomycotina/).</title>
        <authorList>
            <person name="Morales L."/>
            <person name="Noel B."/>
            <person name="Porcel B."/>
            <person name="Marcet-Houben M."/>
            <person name="Hullo M-F."/>
            <person name="Sacerdot C."/>
            <person name="Tekaia F."/>
            <person name="Leh-Louis V."/>
            <person name="Despons L."/>
            <person name="Khanna V."/>
            <person name="Aury J-M."/>
            <person name="Barbe V."/>
            <person name="Couloux A."/>
            <person name="Labadie K."/>
            <person name="Pelletier E."/>
            <person name="Souciet J-L."/>
            <person name="Boekhout T."/>
            <person name="Gabaldon T."/>
            <person name="Wincker P."/>
            <person name="Dujon B."/>
        </authorList>
    </citation>
    <scope>NUCLEOTIDE SEQUENCE</scope>
    <source>
        <strain evidence="7">CBS 1993</strain>
    </source>
</reference>
<dbReference type="STRING" id="1382522.W6MGE9"/>
<dbReference type="AlphaFoldDB" id="W6MGE9"/>
<dbReference type="EMBL" id="HG793125">
    <property type="protein sequence ID" value="CDK24568.1"/>
    <property type="molecule type" value="Genomic_DNA"/>
</dbReference>
<dbReference type="PROSITE" id="PS50089">
    <property type="entry name" value="ZF_RING_2"/>
    <property type="match status" value="1"/>
</dbReference>
<dbReference type="GO" id="GO:0008270">
    <property type="term" value="F:zinc ion binding"/>
    <property type="evidence" value="ECO:0007669"/>
    <property type="project" value="UniProtKB-KW"/>
</dbReference>
<proteinExistence type="predicted"/>
<protein>
    <recommendedName>
        <fullName evidence="6">RING-type domain-containing protein</fullName>
    </recommendedName>
</protein>
<feature type="region of interest" description="Disordered" evidence="5">
    <location>
        <begin position="471"/>
        <end position="519"/>
    </location>
</feature>
<reference evidence="7" key="1">
    <citation type="submission" date="2013-12" db="EMBL/GenBank/DDBJ databases">
        <authorList>
            <person name="Genoscope - CEA"/>
        </authorList>
    </citation>
    <scope>NUCLEOTIDE SEQUENCE</scope>
    <source>
        <strain evidence="7">CBS 1993</strain>
    </source>
</reference>
<feature type="region of interest" description="Disordered" evidence="5">
    <location>
        <begin position="267"/>
        <end position="312"/>
    </location>
</feature>
<evidence type="ECO:0000256" key="3">
    <source>
        <dbReference type="ARBA" id="ARBA00022833"/>
    </source>
</evidence>